<comment type="caution">
    <text evidence="1">The sequence shown here is derived from an EMBL/GenBank/DDBJ whole genome shotgun (WGS) entry which is preliminary data.</text>
</comment>
<evidence type="ECO:0000313" key="1">
    <source>
        <dbReference type="EMBL" id="KII66592.1"/>
    </source>
</evidence>
<dbReference type="EMBL" id="JWZT01003510">
    <property type="protein sequence ID" value="KII66592.1"/>
    <property type="molecule type" value="Genomic_DNA"/>
</dbReference>
<protein>
    <submittedName>
        <fullName evidence="1">Uncharacterized protein</fullName>
    </submittedName>
</protein>
<dbReference type="Proteomes" id="UP000031668">
    <property type="component" value="Unassembled WGS sequence"/>
</dbReference>
<gene>
    <name evidence="1" type="ORF">RF11_03434</name>
</gene>
<proteinExistence type="predicted"/>
<keyword evidence="2" id="KW-1185">Reference proteome</keyword>
<reference evidence="1 2" key="1">
    <citation type="journal article" date="2014" name="Genome Biol. Evol.">
        <title>The genome of the myxosporean Thelohanellus kitauei shows adaptations to nutrient acquisition within its fish host.</title>
        <authorList>
            <person name="Yang Y."/>
            <person name="Xiong J."/>
            <person name="Zhou Z."/>
            <person name="Huo F."/>
            <person name="Miao W."/>
            <person name="Ran C."/>
            <person name="Liu Y."/>
            <person name="Zhang J."/>
            <person name="Feng J."/>
            <person name="Wang M."/>
            <person name="Wang M."/>
            <person name="Wang L."/>
            <person name="Yao B."/>
        </authorList>
    </citation>
    <scope>NUCLEOTIDE SEQUENCE [LARGE SCALE GENOMIC DNA]</scope>
    <source>
        <strain evidence="1">Wuqing</strain>
    </source>
</reference>
<accession>A0A0C2MY95</accession>
<name>A0A0C2MY95_THEKT</name>
<organism evidence="1 2">
    <name type="scientific">Thelohanellus kitauei</name>
    <name type="common">Myxosporean</name>
    <dbReference type="NCBI Taxonomy" id="669202"/>
    <lineage>
        <taxon>Eukaryota</taxon>
        <taxon>Metazoa</taxon>
        <taxon>Cnidaria</taxon>
        <taxon>Myxozoa</taxon>
        <taxon>Myxosporea</taxon>
        <taxon>Bivalvulida</taxon>
        <taxon>Platysporina</taxon>
        <taxon>Myxobolidae</taxon>
        <taxon>Thelohanellus</taxon>
    </lineage>
</organism>
<evidence type="ECO:0000313" key="2">
    <source>
        <dbReference type="Proteomes" id="UP000031668"/>
    </source>
</evidence>
<dbReference type="AlphaFoldDB" id="A0A0C2MY95"/>
<sequence>MIHDYEHDLRHKERIKGPSIKTKLSFTISRPNVPVRSFKRNSHKRHDVSKTILIKYECYHHNAQEVKRVDFRLYTFFGNSLLQNIGTQNSQNTLCNRLYFQKEQLFFIQPLRIGYRYITSWPSLLNDETNSNHYKYLRVTPSMTENLPRVFIPFSFKTSYVNNQQIKLFCIEQLEFRGSNLI</sequence>